<evidence type="ECO:0000313" key="2">
    <source>
        <dbReference type="EMBL" id="GCA81855.1"/>
    </source>
</evidence>
<keyword evidence="1" id="KW-0472">Membrane</keyword>
<keyword evidence="1" id="KW-0812">Transmembrane</keyword>
<evidence type="ECO:0000256" key="1">
    <source>
        <dbReference type="SAM" id="Phobius"/>
    </source>
</evidence>
<keyword evidence="1" id="KW-1133">Transmembrane helix</keyword>
<proteinExistence type="predicted"/>
<gene>
    <name evidence="2" type="ORF">MiTs_03874</name>
</gene>
<protein>
    <submittedName>
        <fullName evidence="2">Uncharacterized protein</fullName>
    </submittedName>
</protein>
<organism evidence="2 3">
    <name type="scientific">Microcystis aeruginosa NIES-2521</name>
    <dbReference type="NCBI Taxonomy" id="2303983"/>
    <lineage>
        <taxon>Bacteria</taxon>
        <taxon>Bacillati</taxon>
        <taxon>Cyanobacteriota</taxon>
        <taxon>Cyanophyceae</taxon>
        <taxon>Oscillatoriophycideae</taxon>
        <taxon>Chroococcales</taxon>
        <taxon>Microcystaceae</taxon>
        <taxon>Microcystis</taxon>
    </lineage>
</organism>
<dbReference type="EMBL" id="BHVQ01000080">
    <property type="protein sequence ID" value="GCA81855.1"/>
    <property type="molecule type" value="Genomic_DNA"/>
</dbReference>
<reference evidence="2 3" key="1">
    <citation type="submission" date="2018-09" db="EMBL/GenBank/DDBJ databases">
        <title>Evolutionary history of phycoerythrin pigmentation in the water bloom-forming cyanobacterium Microcystis aeruginosa.</title>
        <authorList>
            <person name="Tanabe Y."/>
            <person name="Tanabe Y."/>
            <person name="Yamaguchi H."/>
        </authorList>
    </citation>
    <scope>NUCLEOTIDE SEQUENCE [LARGE SCALE GENOMIC DNA]</scope>
    <source>
        <strain evidence="2 3">NIES-2521</strain>
    </source>
</reference>
<feature type="transmembrane region" description="Helical" evidence="1">
    <location>
        <begin position="70"/>
        <end position="96"/>
    </location>
</feature>
<accession>A0A5A5S3X0</accession>
<dbReference type="Proteomes" id="UP000324689">
    <property type="component" value="Unassembled WGS sequence"/>
</dbReference>
<dbReference type="AlphaFoldDB" id="A0A5A5S3X0"/>
<name>A0A5A5S3X0_MICAE</name>
<comment type="caution">
    <text evidence="2">The sequence shown here is derived from an EMBL/GenBank/DDBJ whole genome shotgun (WGS) entry which is preliminary data.</text>
</comment>
<sequence length="104" mass="11897">MRAFYTLYTNGFQESIIYELSVLSLRLTEFCLVSPVALKLFLFGLISRAGNKHFLTTEAQRTQRVNPQNFVWCLLTILTVALLAIIARILAQLLAIKGLENRFF</sequence>
<evidence type="ECO:0000313" key="3">
    <source>
        <dbReference type="Proteomes" id="UP000324689"/>
    </source>
</evidence>